<dbReference type="PANTHER" id="PTHR23112:SF0">
    <property type="entry name" value="TRANSMEMBRANE PROTEIN 116"/>
    <property type="match status" value="1"/>
</dbReference>
<evidence type="ECO:0008006" key="8">
    <source>
        <dbReference type="Google" id="ProtNLM"/>
    </source>
</evidence>
<feature type="transmembrane region" description="Helical" evidence="6">
    <location>
        <begin position="20"/>
        <end position="42"/>
    </location>
</feature>
<feature type="transmembrane region" description="Helical" evidence="6">
    <location>
        <begin position="252"/>
        <end position="272"/>
    </location>
</feature>
<dbReference type="AlphaFoldDB" id="A0A7R9WWC1"/>
<feature type="compositionally biased region" description="Low complexity" evidence="5">
    <location>
        <begin position="355"/>
        <end position="372"/>
    </location>
</feature>
<reference evidence="7" key="1">
    <citation type="submission" date="2021-01" db="EMBL/GenBank/DDBJ databases">
        <authorList>
            <person name="Corre E."/>
            <person name="Pelletier E."/>
            <person name="Niang G."/>
            <person name="Scheremetjew M."/>
            <person name="Finn R."/>
            <person name="Kale V."/>
            <person name="Holt S."/>
            <person name="Cochrane G."/>
            <person name="Meng A."/>
            <person name="Brown T."/>
            <person name="Cohen L."/>
        </authorList>
    </citation>
    <scope>NUCLEOTIDE SEQUENCE</scope>
    <source>
        <strain evidence="7">CCMP3328</strain>
    </source>
</reference>
<proteinExistence type="predicted"/>
<dbReference type="GO" id="GO:0004930">
    <property type="term" value="F:G protein-coupled receptor activity"/>
    <property type="evidence" value="ECO:0007669"/>
    <property type="project" value="TreeGrafter"/>
</dbReference>
<keyword evidence="3 6" id="KW-1133">Transmembrane helix</keyword>
<evidence type="ECO:0000256" key="2">
    <source>
        <dbReference type="ARBA" id="ARBA00022692"/>
    </source>
</evidence>
<sequence length="386" mass="43719">MEDSHSDDDSYRNDLNRGQYLSFIITVGTSSTMSMIGSYYVLRLASRNLTLVYHRIISCISVLDIILSASNIVHLMLVPADRTSNPFAFGNEVTCSMMGFILNVVLVMISFYSAFLAINFLLQVRYRWSNQDVATYIEPFFHIVTVGMSLPLPCLALHWHMMNPEILSGLCLMIEYPNGCDYDEDVECISGGDIGGMLGITTAAFVYTVGAVGFVCTYMLYRTVKETMRKIQVYTTLSQQLDQNQQKRIRRVSWQCTMYMSAYTNTIVWPAVHQIAGMFDVENRLGDPLPYMILLLPLFFFPLQGFLNLIVFITPRYQQWRKALPDASRVTILSNALSAEDPPTRRPQCATVLLSSRSQQPQSERSRQSIIQNTAQRPDGDGSQQC</sequence>
<feature type="transmembrane region" description="Helical" evidence="6">
    <location>
        <begin position="54"/>
        <end position="77"/>
    </location>
</feature>
<evidence type="ECO:0000256" key="4">
    <source>
        <dbReference type="ARBA" id="ARBA00023136"/>
    </source>
</evidence>
<keyword evidence="2 6" id="KW-0812">Transmembrane</keyword>
<feature type="transmembrane region" description="Helical" evidence="6">
    <location>
        <begin position="292"/>
        <end position="313"/>
    </location>
</feature>
<organism evidence="7">
    <name type="scientific">Craspedostauros australis</name>
    <dbReference type="NCBI Taxonomy" id="1486917"/>
    <lineage>
        <taxon>Eukaryota</taxon>
        <taxon>Sar</taxon>
        <taxon>Stramenopiles</taxon>
        <taxon>Ochrophyta</taxon>
        <taxon>Bacillariophyta</taxon>
        <taxon>Bacillariophyceae</taxon>
        <taxon>Bacillariophycidae</taxon>
        <taxon>Naviculales</taxon>
        <taxon>Naviculaceae</taxon>
        <taxon>Craspedostauros</taxon>
    </lineage>
</organism>
<accession>A0A7R9WWC1</accession>
<evidence type="ECO:0000256" key="3">
    <source>
        <dbReference type="ARBA" id="ARBA00022989"/>
    </source>
</evidence>
<dbReference type="EMBL" id="HBEF01015306">
    <property type="protein sequence ID" value="CAD8337464.1"/>
    <property type="molecule type" value="Transcribed_RNA"/>
</dbReference>
<evidence type="ECO:0000256" key="6">
    <source>
        <dbReference type="SAM" id="Phobius"/>
    </source>
</evidence>
<evidence type="ECO:0000256" key="5">
    <source>
        <dbReference type="SAM" id="MobiDB-lite"/>
    </source>
</evidence>
<name>A0A7R9WWC1_9STRA</name>
<keyword evidence="4 6" id="KW-0472">Membrane</keyword>
<feature type="transmembrane region" description="Helical" evidence="6">
    <location>
        <begin position="200"/>
        <end position="221"/>
    </location>
</feature>
<dbReference type="PANTHER" id="PTHR23112">
    <property type="entry name" value="G PROTEIN-COUPLED RECEPTOR 157-RELATED"/>
    <property type="match status" value="1"/>
</dbReference>
<evidence type="ECO:0000313" key="7">
    <source>
        <dbReference type="EMBL" id="CAD8337464.1"/>
    </source>
</evidence>
<feature type="transmembrane region" description="Helical" evidence="6">
    <location>
        <begin position="134"/>
        <end position="159"/>
    </location>
</feature>
<dbReference type="Gene3D" id="1.20.1070.10">
    <property type="entry name" value="Rhodopsin 7-helix transmembrane proteins"/>
    <property type="match status" value="1"/>
</dbReference>
<gene>
    <name evidence="7" type="ORF">CAUS1442_LOCUS9592</name>
</gene>
<comment type="subcellular location">
    <subcellularLocation>
        <location evidence="1">Membrane</location>
        <topology evidence="1">Multi-pass membrane protein</topology>
    </subcellularLocation>
</comment>
<protein>
    <recommendedName>
        <fullName evidence="8">G-protein coupled receptors family 1 profile domain-containing protein</fullName>
    </recommendedName>
</protein>
<feature type="transmembrane region" description="Helical" evidence="6">
    <location>
        <begin position="97"/>
        <end position="122"/>
    </location>
</feature>
<evidence type="ECO:0000256" key="1">
    <source>
        <dbReference type="ARBA" id="ARBA00004141"/>
    </source>
</evidence>
<feature type="region of interest" description="Disordered" evidence="5">
    <location>
        <begin position="354"/>
        <end position="386"/>
    </location>
</feature>
<dbReference type="GO" id="GO:0005886">
    <property type="term" value="C:plasma membrane"/>
    <property type="evidence" value="ECO:0007669"/>
    <property type="project" value="TreeGrafter"/>
</dbReference>
<dbReference type="GO" id="GO:0007189">
    <property type="term" value="P:adenylate cyclase-activating G protein-coupled receptor signaling pathway"/>
    <property type="evidence" value="ECO:0007669"/>
    <property type="project" value="TreeGrafter"/>
</dbReference>